<comment type="caution">
    <text evidence="2">The sequence shown here is derived from an EMBL/GenBank/DDBJ whole genome shotgun (WGS) entry which is preliminary data.</text>
</comment>
<dbReference type="EMBL" id="FOEL01000005">
    <property type="protein sequence ID" value="SEQ51699.1"/>
    <property type="molecule type" value="Genomic_DNA"/>
</dbReference>
<evidence type="ECO:0000256" key="1">
    <source>
        <dbReference type="SAM" id="MobiDB-lite"/>
    </source>
</evidence>
<gene>
    <name evidence="2" type="ORF">SAMN02787113_01878</name>
</gene>
<feature type="compositionally biased region" description="Polar residues" evidence="1">
    <location>
        <begin position="26"/>
        <end position="39"/>
    </location>
</feature>
<protein>
    <submittedName>
        <fullName evidence="2">Uncharacterized protein</fullName>
    </submittedName>
</protein>
<dbReference type="AlphaFoldDB" id="A0A1H9GNW6"/>
<sequence>MRIGHTHADVYDRESDYWQDIEEARNAQTEAQKNSSKAATNGERKKIYDTGSLPQEDAK</sequence>
<accession>A0A1H9GNW6</accession>
<name>A0A1H9GNW6_9BACI</name>
<evidence type="ECO:0000313" key="3">
    <source>
        <dbReference type="Proteomes" id="UP000199410"/>
    </source>
</evidence>
<organism evidence="2 3">
    <name type="scientific">Lysinibacillus fusiformis</name>
    <dbReference type="NCBI Taxonomy" id="28031"/>
    <lineage>
        <taxon>Bacteria</taxon>
        <taxon>Bacillati</taxon>
        <taxon>Bacillota</taxon>
        <taxon>Bacilli</taxon>
        <taxon>Bacillales</taxon>
        <taxon>Bacillaceae</taxon>
        <taxon>Lysinibacillus</taxon>
    </lineage>
</organism>
<dbReference type="Proteomes" id="UP000199410">
    <property type="component" value="Unassembled WGS sequence"/>
</dbReference>
<evidence type="ECO:0000313" key="2">
    <source>
        <dbReference type="EMBL" id="SEQ51699.1"/>
    </source>
</evidence>
<proteinExistence type="predicted"/>
<reference evidence="2 3" key="1">
    <citation type="submission" date="2016-10" db="EMBL/GenBank/DDBJ databases">
        <authorList>
            <person name="Varghese N."/>
            <person name="Submissions S."/>
        </authorList>
    </citation>
    <scope>NUCLEOTIDE SEQUENCE [LARGE SCALE GENOMIC DNA]</scope>
    <source>
        <strain evidence="2 3">TC-13</strain>
    </source>
</reference>
<dbReference type="RefSeq" id="WP_089985748.1">
    <property type="nucleotide sequence ID" value="NZ_FMVP01000004.1"/>
</dbReference>
<feature type="region of interest" description="Disordered" evidence="1">
    <location>
        <begin position="26"/>
        <end position="59"/>
    </location>
</feature>